<evidence type="ECO:0000256" key="6">
    <source>
        <dbReference type="ARBA" id="ARBA00023136"/>
    </source>
</evidence>
<evidence type="ECO:0000256" key="7">
    <source>
        <dbReference type="ARBA" id="ARBA00023177"/>
    </source>
</evidence>
<feature type="transmembrane region" description="Helical" evidence="8">
    <location>
        <begin position="348"/>
        <end position="366"/>
    </location>
</feature>
<keyword evidence="7 8" id="KW-0924">Ammonia transport</keyword>
<keyword evidence="4 8" id="KW-0812">Transmembrane</keyword>
<comment type="subcellular location">
    <subcellularLocation>
        <location evidence="8">Cell membrane</location>
        <topology evidence="8">Multi-pass membrane protein</topology>
    </subcellularLocation>
    <subcellularLocation>
        <location evidence="1">Membrane</location>
        <topology evidence="1">Multi-pass membrane protein</topology>
    </subcellularLocation>
</comment>
<dbReference type="Proteomes" id="UP000319313">
    <property type="component" value="Unassembled WGS sequence"/>
</dbReference>
<dbReference type="Pfam" id="PF00909">
    <property type="entry name" value="Ammonium_transp"/>
    <property type="match status" value="1"/>
</dbReference>
<feature type="transmembrane region" description="Helical" evidence="8">
    <location>
        <begin position="323"/>
        <end position="342"/>
    </location>
</feature>
<feature type="transmembrane region" description="Helical" evidence="8">
    <location>
        <begin position="146"/>
        <end position="168"/>
    </location>
</feature>
<feature type="transmembrane region" description="Helical" evidence="8">
    <location>
        <begin position="378"/>
        <end position="396"/>
    </location>
</feature>
<evidence type="ECO:0000313" key="10">
    <source>
        <dbReference type="EMBL" id="TRU20689.1"/>
    </source>
</evidence>
<feature type="transmembrane region" description="Helical" evidence="8">
    <location>
        <begin position="88"/>
        <end position="108"/>
    </location>
</feature>
<accession>A0A552DEP3</accession>
<dbReference type="InterPro" id="IPR029020">
    <property type="entry name" value="Ammonium/urea_transptr"/>
</dbReference>
<dbReference type="AlphaFoldDB" id="A0A552DEP3"/>
<dbReference type="PANTHER" id="PTHR11730:SF89">
    <property type="entry name" value="AMMONIUM TRANSPORTER SLL0108-RELATED"/>
    <property type="match status" value="1"/>
</dbReference>
<dbReference type="GO" id="GO:0097272">
    <property type="term" value="P:ammonium homeostasis"/>
    <property type="evidence" value="ECO:0007669"/>
    <property type="project" value="TreeGrafter"/>
</dbReference>
<evidence type="ECO:0000256" key="3">
    <source>
        <dbReference type="ARBA" id="ARBA00022448"/>
    </source>
</evidence>
<keyword evidence="6 8" id="KW-0472">Membrane</keyword>
<name>A0A552DEP3_MICAE</name>
<dbReference type="EMBL" id="SFBL01000215">
    <property type="protein sequence ID" value="TRU20689.1"/>
    <property type="molecule type" value="Genomic_DNA"/>
</dbReference>
<dbReference type="PROSITE" id="PS01219">
    <property type="entry name" value="AMMONIUM_TRANSP"/>
    <property type="match status" value="1"/>
</dbReference>
<dbReference type="InterPro" id="IPR024041">
    <property type="entry name" value="NH4_transpt_AmtB-like_dom"/>
</dbReference>
<feature type="transmembrane region" description="Helical" evidence="8">
    <location>
        <begin position="47"/>
        <end position="67"/>
    </location>
</feature>
<comment type="caution">
    <text evidence="10">The sequence shown here is derived from an EMBL/GenBank/DDBJ whole genome shotgun (WGS) entry which is preliminary data.</text>
</comment>
<evidence type="ECO:0000256" key="5">
    <source>
        <dbReference type="ARBA" id="ARBA00022989"/>
    </source>
</evidence>
<feature type="transmembrane region" description="Helical" evidence="8">
    <location>
        <begin position="175"/>
        <end position="197"/>
    </location>
</feature>
<keyword evidence="5 8" id="KW-1133">Transmembrane helix</keyword>
<comment type="similarity">
    <text evidence="2 8">Belongs to the ammonia transporter channel (TC 1.A.11.2) family.</text>
</comment>
<organism evidence="10 11">
    <name type="scientific">Microcystis aeruginosa Ma_SC_T_19800800_S464</name>
    <dbReference type="NCBI Taxonomy" id="2486257"/>
    <lineage>
        <taxon>Bacteria</taxon>
        <taxon>Bacillati</taxon>
        <taxon>Cyanobacteriota</taxon>
        <taxon>Cyanophyceae</taxon>
        <taxon>Oscillatoriophycideae</taxon>
        <taxon>Chroococcales</taxon>
        <taxon>Microcystaceae</taxon>
        <taxon>Microcystis</taxon>
    </lineage>
</organism>
<evidence type="ECO:0000313" key="11">
    <source>
        <dbReference type="Proteomes" id="UP000319313"/>
    </source>
</evidence>
<evidence type="ECO:0000256" key="8">
    <source>
        <dbReference type="RuleBase" id="RU362002"/>
    </source>
</evidence>
<dbReference type="NCBIfam" id="TIGR00836">
    <property type="entry name" value="amt"/>
    <property type="match status" value="1"/>
</dbReference>
<reference evidence="10 11" key="1">
    <citation type="submission" date="2019-01" db="EMBL/GenBank/DDBJ databases">
        <title>Coherence of Microcystis species and biogeography revealed through population genomics.</title>
        <authorList>
            <person name="Perez-Carrascal O.M."/>
            <person name="Terrat Y."/>
            <person name="Giani A."/>
            <person name="Fortin N."/>
            <person name="Tromas N."/>
            <person name="Shapiro B.J."/>
        </authorList>
    </citation>
    <scope>NUCLEOTIDE SEQUENCE [LARGE SCALE GENOMIC DNA]</scope>
    <source>
        <strain evidence="10">Ma_SC_T_19800800_S464</strain>
    </source>
</reference>
<feature type="transmembrane region" description="Helical" evidence="8">
    <location>
        <begin position="212"/>
        <end position="233"/>
    </location>
</feature>
<evidence type="ECO:0000256" key="2">
    <source>
        <dbReference type="ARBA" id="ARBA00005887"/>
    </source>
</evidence>
<dbReference type="PANTHER" id="PTHR11730">
    <property type="entry name" value="AMMONIUM TRANSPORTER"/>
    <property type="match status" value="1"/>
</dbReference>
<feature type="transmembrane region" description="Helical" evidence="8">
    <location>
        <begin position="291"/>
        <end position="311"/>
    </location>
</feature>
<keyword evidence="3 8" id="KW-0813">Transport</keyword>
<dbReference type="InterPro" id="IPR001905">
    <property type="entry name" value="Ammonium_transpt"/>
</dbReference>
<dbReference type="SUPFAM" id="SSF111352">
    <property type="entry name" value="Ammonium transporter"/>
    <property type="match status" value="1"/>
</dbReference>
<evidence type="ECO:0000256" key="4">
    <source>
        <dbReference type="ARBA" id="ARBA00022692"/>
    </source>
</evidence>
<dbReference type="InterPro" id="IPR018047">
    <property type="entry name" value="Ammonium_transpt_CS"/>
</dbReference>
<protein>
    <recommendedName>
        <fullName evidence="8">Ammonium transporter</fullName>
    </recommendedName>
</protein>
<feature type="domain" description="Ammonium transporter AmtB-like" evidence="9">
    <location>
        <begin position="51"/>
        <end position="449"/>
    </location>
</feature>
<sequence>MNRLLSFLEYRPRLRNILSFCFSLIVMLLIGVGKVTAQDLNNSTVDLVANLWMLIAGSLVFFMNAGFAMLETGFCRTNNATNVLAKNLIVFCVSALAYWMFGFGLMFGNTSAIKNSFSGGTGFFLEILTPNNQYSQFQEVWTGRSIATLFFFQLTFAGTAATIVSGAVAERVKFWAFLLFSFFLVAFSYSLTGHWIWSSEGWLYNLFRFRDFAGSTVVHSVGGMAGLVGAWLLKPRDGRFGYNRKTDSYEEKERGNFAPHQLGFATLGCLIIWLGWFGFNGGSAVNLDNVPMAITTTMIAAAAGGVLALILNPLIGRKASLSTIINGILGGLVGITASSGYVNIRSAIIIGGISGIIVLLGEEFLIKTKVIDDPVGAIPVHLFCGFWGTMAVGLFSNKDAGEFAGPNFNLLTQDNWLSQVAFQFFGWIVVMAFTFIFSLILWLMIGNLLYYMQVIVLRQKNPQVNSSPVIRSQSFNVSDLFSLVWSRGREGIRVSLSDELTGSDGVFSD</sequence>
<feature type="transmembrane region" description="Helical" evidence="8">
    <location>
        <begin position="424"/>
        <end position="450"/>
    </location>
</feature>
<feature type="transmembrane region" description="Helical" evidence="8">
    <location>
        <begin position="262"/>
        <end position="279"/>
    </location>
</feature>
<gene>
    <name evidence="10" type="ORF">EWV81_21615</name>
</gene>
<evidence type="ECO:0000256" key="1">
    <source>
        <dbReference type="ARBA" id="ARBA00004141"/>
    </source>
</evidence>
<dbReference type="GO" id="GO:0008519">
    <property type="term" value="F:ammonium channel activity"/>
    <property type="evidence" value="ECO:0007669"/>
    <property type="project" value="InterPro"/>
</dbReference>
<dbReference type="GO" id="GO:0005886">
    <property type="term" value="C:plasma membrane"/>
    <property type="evidence" value="ECO:0007669"/>
    <property type="project" value="UniProtKB-SubCell"/>
</dbReference>
<dbReference type="Gene3D" id="1.10.3430.10">
    <property type="entry name" value="Ammonium transporter AmtB like domains"/>
    <property type="match status" value="1"/>
</dbReference>
<evidence type="ECO:0000259" key="9">
    <source>
        <dbReference type="Pfam" id="PF00909"/>
    </source>
</evidence>
<proteinExistence type="inferred from homology"/>